<protein>
    <submittedName>
        <fullName evidence="1">Uncharacterized protein</fullName>
    </submittedName>
</protein>
<gene>
    <name evidence="1" type="ORF">GGH94_003577</name>
</gene>
<sequence>MSGQALQALLSPEFKGAMFQAATRLKVKLDLSEDNEQQDTESADNIRRFVACIKEMLPYVQSIDIVCKGNYCYQEAQACQRLERWLGMYFSPETTLRVYRSKMVLPSTLVPTVSIAITNIVYPKLQSLTFTTWKQEKISYRPVVENLVPFPKLKKLRINMEYPFGDDLLFRGNCETLEQLHIELDIQTIVMLKKYCVFTGNKFKRLHNISAECNTHRVGGDPFASFVFTNFVAGMSSVNQALSFDDGSAMKYSTQ</sequence>
<dbReference type="Proteomes" id="UP001140074">
    <property type="component" value="Unassembled WGS sequence"/>
</dbReference>
<proteinExistence type="predicted"/>
<reference evidence="1" key="1">
    <citation type="submission" date="2022-07" db="EMBL/GenBank/DDBJ databases">
        <title>Phylogenomic reconstructions and comparative analyses of Kickxellomycotina fungi.</title>
        <authorList>
            <person name="Reynolds N.K."/>
            <person name="Stajich J.E."/>
            <person name="Barry K."/>
            <person name="Grigoriev I.V."/>
            <person name="Crous P."/>
            <person name="Smith M.E."/>
        </authorList>
    </citation>
    <scope>NUCLEOTIDE SEQUENCE</scope>
    <source>
        <strain evidence="1">RSA 476</strain>
    </source>
</reference>
<organism evidence="1 2">
    <name type="scientific">Coemansia aciculifera</name>
    <dbReference type="NCBI Taxonomy" id="417176"/>
    <lineage>
        <taxon>Eukaryota</taxon>
        <taxon>Fungi</taxon>
        <taxon>Fungi incertae sedis</taxon>
        <taxon>Zoopagomycota</taxon>
        <taxon>Kickxellomycotina</taxon>
        <taxon>Kickxellomycetes</taxon>
        <taxon>Kickxellales</taxon>
        <taxon>Kickxellaceae</taxon>
        <taxon>Coemansia</taxon>
    </lineage>
</organism>
<dbReference type="EMBL" id="JANBUY010000121">
    <property type="protein sequence ID" value="KAJ2863489.1"/>
    <property type="molecule type" value="Genomic_DNA"/>
</dbReference>
<dbReference type="AlphaFoldDB" id="A0A9W8IJT4"/>
<evidence type="ECO:0000313" key="1">
    <source>
        <dbReference type="EMBL" id="KAJ2863489.1"/>
    </source>
</evidence>
<keyword evidence="2" id="KW-1185">Reference proteome</keyword>
<comment type="caution">
    <text evidence="1">The sequence shown here is derived from an EMBL/GenBank/DDBJ whole genome shotgun (WGS) entry which is preliminary data.</text>
</comment>
<evidence type="ECO:0000313" key="2">
    <source>
        <dbReference type="Proteomes" id="UP001140074"/>
    </source>
</evidence>
<accession>A0A9W8IJT4</accession>
<name>A0A9W8IJT4_9FUNG</name>